<dbReference type="Pfam" id="PF03129">
    <property type="entry name" value="HGTP_anticodon"/>
    <property type="match status" value="1"/>
</dbReference>
<dbReference type="Pfam" id="PF00587">
    <property type="entry name" value="tRNA-synt_2b"/>
    <property type="match status" value="1"/>
</dbReference>
<comment type="caution">
    <text evidence="11">The sequence shown here is derived from an EMBL/GenBank/DDBJ whole genome shotgun (WGS) entry which is preliminary data.</text>
</comment>
<evidence type="ECO:0000256" key="4">
    <source>
        <dbReference type="ARBA" id="ARBA00022840"/>
    </source>
</evidence>
<dbReference type="CDD" id="cd00778">
    <property type="entry name" value="ProRS_core_arch_euk"/>
    <property type="match status" value="1"/>
</dbReference>
<keyword evidence="12" id="KW-1185">Reference proteome</keyword>
<evidence type="ECO:0000256" key="1">
    <source>
        <dbReference type="ARBA" id="ARBA00012831"/>
    </source>
</evidence>
<dbReference type="Gene3D" id="3.40.50.800">
    <property type="entry name" value="Anticodon-binding domain"/>
    <property type="match status" value="1"/>
</dbReference>
<feature type="domain" description="Aminoacyl-transfer RNA synthetases class-II family profile" evidence="10">
    <location>
        <begin position="170"/>
        <end position="405"/>
    </location>
</feature>
<dbReference type="PRINTS" id="PR01046">
    <property type="entry name" value="TRNASYNTHPRO"/>
</dbReference>
<dbReference type="InterPro" id="IPR033721">
    <property type="entry name" value="ProRS_core_arch_euk"/>
</dbReference>
<feature type="compositionally biased region" description="Low complexity" evidence="9">
    <location>
        <begin position="69"/>
        <end position="95"/>
    </location>
</feature>
<dbReference type="InterPro" id="IPR002316">
    <property type="entry name" value="Pro-tRNA-ligase_IIa"/>
</dbReference>
<dbReference type="GO" id="GO:0005737">
    <property type="term" value="C:cytoplasm"/>
    <property type="evidence" value="ECO:0007669"/>
    <property type="project" value="InterPro"/>
</dbReference>
<proteinExistence type="inferred from homology"/>
<dbReference type="Proteomes" id="UP001301350">
    <property type="component" value="Unassembled WGS sequence"/>
</dbReference>
<evidence type="ECO:0000256" key="8">
    <source>
        <dbReference type="ARBA" id="ARBA00047671"/>
    </source>
</evidence>
<dbReference type="SUPFAM" id="SSF52954">
    <property type="entry name" value="Class II aaRS ABD-related"/>
    <property type="match status" value="1"/>
</dbReference>
<evidence type="ECO:0000256" key="7">
    <source>
        <dbReference type="ARBA" id="ARBA00029731"/>
    </source>
</evidence>
<dbReference type="GO" id="GO:0006433">
    <property type="term" value="P:prolyl-tRNA aminoacylation"/>
    <property type="evidence" value="ECO:0007669"/>
    <property type="project" value="InterPro"/>
</dbReference>
<dbReference type="InterPro" id="IPR016061">
    <property type="entry name" value="Pro-tRNA_ligase_II_C"/>
</dbReference>
<accession>A0AAV9J296</accession>
<evidence type="ECO:0000259" key="10">
    <source>
        <dbReference type="PROSITE" id="PS50862"/>
    </source>
</evidence>
<evidence type="ECO:0000256" key="5">
    <source>
        <dbReference type="ARBA" id="ARBA00022917"/>
    </source>
</evidence>
<gene>
    <name evidence="11" type="ORF">CDCA_CDCA17G4431</name>
</gene>
<dbReference type="FunFam" id="3.40.50.800:FF:000005">
    <property type="entry name" value="bifunctional glutamate/proline--tRNA ligase"/>
    <property type="match status" value="1"/>
</dbReference>
<dbReference type="GO" id="GO:0004827">
    <property type="term" value="F:proline-tRNA ligase activity"/>
    <property type="evidence" value="ECO:0007669"/>
    <property type="project" value="UniProtKB-EC"/>
</dbReference>
<dbReference type="PROSITE" id="PS50862">
    <property type="entry name" value="AA_TRNA_LIGASE_II"/>
    <property type="match status" value="1"/>
</dbReference>
<dbReference type="InterPro" id="IPR004499">
    <property type="entry name" value="Pro-tRNA-ligase_IIa_arc-type"/>
</dbReference>
<feature type="region of interest" description="Disordered" evidence="9">
    <location>
        <begin position="58"/>
        <end position="107"/>
    </location>
</feature>
<dbReference type="InterPro" id="IPR017449">
    <property type="entry name" value="Pro-tRNA_synth_II"/>
</dbReference>
<dbReference type="InterPro" id="IPR006195">
    <property type="entry name" value="aa-tRNA-synth_II"/>
</dbReference>
<dbReference type="EMBL" id="JANCYW010000017">
    <property type="protein sequence ID" value="KAK4538406.1"/>
    <property type="molecule type" value="Genomic_DNA"/>
</dbReference>
<dbReference type="EC" id="6.1.1.15" evidence="1"/>
<dbReference type="HAMAP" id="MF_01571">
    <property type="entry name" value="Pro_tRNA_synth_type3"/>
    <property type="match status" value="1"/>
</dbReference>
<dbReference type="Gene3D" id="3.30.110.30">
    <property type="entry name" value="C-terminal domain of ProRS"/>
    <property type="match status" value="1"/>
</dbReference>
<sequence length="644" mass="71137">MEDKRSGGSARGTVDVGDGDRAANGAASVTFAEDATAAVAELRVNRSGGVREGVLEVRGDSGAAVATQDGPVGADGAPDPSAGARAGSRRAAAPATKHQSAPPMMNALNKSASGKKVVEKESREGLEFAKGGHFSAWYQQLVVKSELIEFYDISGCYIFRPWSYAIWERIREFFDAEIKLLGVDNAYFPLFVSARRLESEREHVEGFAAEVAWVTRSGSSELEEPIAVRPTSETIIYPAMAKWIRSHRDLPLKLNQWSNVVRWEFKHPTPFIRSREFLWQEGHTAHVSREDADEEVLVILELYRRIYEELLAVPVIKGVKSDKERFAGGLYTTTIEAFVPANGRAIQAATSHSLGQNFAKMFDIWYEAGDGRSRAMPWQNSWGCTTRTIGVAVMVHGDDKGLVLPPRVAPVQVVVVPIVLRGKNEAVHPMCLMIADRLRRYGMRVKYDDRTERTPGWKFNHWELRGVPLRLEVGPRDIAAEQVLVTRRDTGEKTALPLQADMVDAVHDPLADAVHALLERVQADMLARATAERNAHIGRAADWEAFMRLLEAGHMILTPWCNAGECEEQVKQRSGECATAIAQEEAAGGGGLTGAAKTLCLPFAAEMQRLQLCAVDEYEAPADGKRCFACERPARRWALWGRSY</sequence>
<name>A0AAV9J296_CYACA</name>
<dbReference type="GO" id="GO:0017101">
    <property type="term" value="C:aminoacyl-tRNA synthetase multienzyme complex"/>
    <property type="evidence" value="ECO:0007669"/>
    <property type="project" value="TreeGrafter"/>
</dbReference>
<keyword evidence="3" id="KW-0547">Nucleotide-binding</keyword>
<feature type="region of interest" description="Disordered" evidence="9">
    <location>
        <begin position="1"/>
        <end position="22"/>
    </location>
</feature>
<dbReference type="InterPro" id="IPR045864">
    <property type="entry name" value="aa-tRNA-synth_II/BPL/LPL"/>
</dbReference>
<dbReference type="InterPro" id="IPR004154">
    <property type="entry name" value="Anticodon-bd"/>
</dbReference>
<keyword evidence="6" id="KW-0030">Aminoacyl-tRNA synthetase</keyword>
<dbReference type="PANTHER" id="PTHR43382:SF2">
    <property type="entry name" value="BIFUNCTIONAL GLUTAMATE_PROLINE--TRNA LIGASE"/>
    <property type="match status" value="1"/>
</dbReference>
<dbReference type="AlphaFoldDB" id="A0AAV9J296"/>
<keyword evidence="2" id="KW-0436">Ligase</keyword>
<organism evidence="11 12">
    <name type="scientific">Cyanidium caldarium</name>
    <name type="common">Red alga</name>
    <dbReference type="NCBI Taxonomy" id="2771"/>
    <lineage>
        <taxon>Eukaryota</taxon>
        <taxon>Rhodophyta</taxon>
        <taxon>Bangiophyceae</taxon>
        <taxon>Cyanidiales</taxon>
        <taxon>Cyanidiaceae</taxon>
        <taxon>Cyanidium</taxon>
    </lineage>
</organism>
<dbReference type="NCBIfam" id="TIGR00408">
    <property type="entry name" value="proS_fam_I"/>
    <property type="match status" value="1"/>
</dbReference>
<dbReference type="SMART" id="SM00946">
    <property type="entry name" value="ProRS-C_1"/>
    <property type="match status" value="1"/>
</dbReference>
<dbReference type="Gene3D" id="3.30.930.10">
    <property type="entry name" value="Bira Bifunctional Protein, Domain 2"/>
    <property type="match status" value="1"/>
</dbReference>
<evidence type="ECO:0000256" key="3">
    <source>
        <dbReference type="ARBA" id="ARBA00022741"/>
    </source>
</evidence>
<reference evidence="11 12" key="1">
    <citation type="submission" date="2022-07" db="EMBL/GenBank/DDBJ databases">
        <title>Genome-wide signatures of adaptation to extreme environments.</title>
        <authorList>
            <person name="Cho C.H."/>
            <person name="Yoon H.S."/>
        </authorList>
    </citation>
    <scope>NUCLEOTIDE SEQUENCE [LARGE SCALE GENOMIC DNA]</scope>
    <source>
        <strain evidence="11 12">DBV 063 E5</strain>
    </source>
</reference>
<evidence type="ECO:0000313" key="12">
    <source>
        <dbReference type="Proteomes" id="UP001301350"/>
    </source>
</evidence>
<dbReference type="FunFam" id="3.30.930.10:FF:000007">
    <property type="entry name" value="Bifunctional glutamate/proline--tRNA ligase"/>
    <property type="match status" value="1"/>
</dbReference>
<evidence type="ECO:0000256" key="6">
    <source>
        <dbReference type="ARBA" id="ARBA00023146"/>
    </source>
</evidence>
<evidence type="ECO:0000313" key="11">
    <source>
        <dbReference type="EMBL" id="KAK4538406.1"/>
    </source>
</evidence>
<dbReference type="PANTHER" id="PTHR43382">
    <property type="entry name" value="PROLYL-TRNA SYNTHETASE"/>
    <property type="match status" value="1"/>
</dbReference>
<keyword evidence="4" id="KW-0067">ATP-binding</keyword>
<keyword evidence="5" id="KW-0648">Protein biosynthesis</keyword>
<evidence type="ECO:0000256" key="9">
    <source>
        <dbReference type="SAM" id="MobiDB-lite"/>
    </source>
</evidence>
<evidence type="ECO:0000256" key="2">
    <source>
        <dbReference type="ARBA" id="ARBA00022598"/>
    </source>
</evidence>
<dbReference type="SUPFAM" id="SSF64586">
    <property type="entry name" value="C-terminal domain of ProRS"/>
    <property type="match status" value="1"/>
</dbReference>
<dbReference type="InterPro" id="IPR036621">
    <property type="entry name" value="Anticodon-bd_dom_sf"/>
</dbReference>
<dbReference type="SUPFAM" id="SSF55681">
    <property type="entry name" value="Class II aaRS and biotin synthetases"/>
    <property type="match status" value="1"/>
</dbReference>
<dbReference type="InterPro" id="IPR002314">
    <property type="entry name" value="aa-tRNA-synt_IIb"/>
</dbReference>
<dbReference type="GO" id="GO:0005524">
    <property type="term" value="F:ATP binding"/>
    <property type="evidence" value="ECO:0007669"/>
    <property type="project" value="UniProtKB-KW"/>
</dbReference>
<comment type="catalytic activity">
    <reaction evidence="8">
        <text>tRNA(Pro) + L-proline + ATP = L-prolyl-tRNA(Pro) + AMP + diphosphate</text>
        <dbReference type="Rhea" id="RHEA:14305"/>
        <dbReference type="Rhea" id="RHEA-COMP:9700"/>
        <dbReference type="Rhea" id="RHEA-COMP:9702"/>
        <dbReference type="ChEBI" id="CHEBI:30616"/>
        <dbReference type="ChEBI" id="CHEBI:33019"/>
        <dbReference type="ChEBI" id="CHEBI:60039"/>
        <dbReference type="ChEBI" id="CHEBI:78442"/>
        <dbReference type="ChEBI" id="CHEBI:78532"/>
        <dbReference type="ChEBI" id="CHEBI:456215"/>
        <dbReference type="EC" id="6.1.1.15"/>
    </reaction>
</comment>
<protein>
    <recommendedName>
        <fullName evidence="1">proline--tRNA ligase</fullName>
        <ecNumber evidence="1">6.1.1.15</ecNumber>
    </recommendedName>
    <alternativeName>
        <fullName evidence="7">Prolyl-tRNA synthetase</fullName>
    </alternativeName>
</protein>
<dbReference type="Pfam" id="PF09180">
    <property type="entry name" value="ProRS-C_1"/>
    <property type="match status" value="1"/>
</dbReference>